<sequence length="393" mass="43851">MKLSVSVLLIAQIIATVKCASAKSSPACKNQDGKDVDWFIVYKLPQMQDEKGFKSDGGRFAYVDARSANGGLKYWPLSHQDLYKDGNPVARTLAPLFEKTARKDILYFAYNDQPPPEYKGTRNGHTKGVVLFDNTRGVWLLHSVPKFVGGLHGGQYKFPESAKGNGQLFMCVTFPTTQLDKIAAILRTEYAKVYAHNKPDWVTRQRYPEVVDLADESFVRNRDELKVDLTSSGGVTLKAYAKRATTGEDLYFGMLAKDLGGAIAVQSWRNEPGGKLPNMRKPNCAVLNVDSLVMRFDENIAVNIKTSKDHSKWAVTVDKDVFCFASMNRMESQEKRGGEALCFSNAAVKALFRRSAVISEQCPVEEPERKKPRKEPSQKKPSPQSKPSKRGRA</sequence>
<organism evidence="1 2">
    <name type="scientific">Hyalomma asiaticum</name>
    <name type="common">Tick</name>
    <dbReference type="NCBI Taxonomy" id="266040"/>
    <lineage>
        <taxon>Eukaryota</taxon>
        <taxon>Metazoa</taxon>
        <taxon>Ecdysozoa</taxon>
        <taxon>Arthropoda</taxon>
        <taxon>Chelicerata</taxon>
        <taxon>Arachnida</taxon>
        <taxon>Acari</taxon>
        <taxon>Parasitiformes</taxon>
        <taxon>Ixodida</taxon>
        <taxon>Ixodoidea</taxon>
        <taxon>Ixodidae</taxon>
        <taxon>Hyalomminae</taxon>
        <taxon>Hyalomma</taxon>
    </lineage>
</organism>
<evidence type="ECO:0000313" key="1">
    <source>
        <dbReference type="EMBL" id="KAH6943106.1"/>
    </source>
</evidence>
<protein>
    <submittedName>
        <fullName evidence="1">Uncharacterized protein</fullName>
    </submittedName>
</protein>
<reference evidence="1" key="1">
    <citation type="submission" date="2020-05" db="EMBL/GenBank/DDBJ databases">
        <title>Large-scale comparative analyses of tick genomes elucidate their genetic diversity and vector capacities.</title>
        <authorList>
            <person name="Jia N."/>
            <person name="Wang J."/>
            <person name="Shi W."/>
            <person name="Du L."/>
            <person name="Sun Y."/>
            <person name="Zhan W."/>
            <person name="Jiang J."/>
            <person name="Wang Q."/>
            <person name="Zhang B."/>
            <person name="Ji P."/>
            <person name="Sakyi L.B."/>
            <person name="Cui X."/>
            <person name="Yuan T."/>
            <person name="Jiang B."/>
            <person name="Yang W."/>
            <person name="Lam T.T.-Y."/>
            <person name="Chang Q."/>
            <person name="Ding S."/>
            <person name="Wang X."/>
            <person name="Zhu J."/>
            <person name="Ruan X."/>
            <person name="Zhao L."/>
            <person name="Wei J."/>
            <person name="Que T."/>
            <person name="Du C."/>
            <person name="Cheng J."/>
            <person name="Dai P."/>
            <person name="Han X."/>
            <person name="Huang E."/>
            <person name="Gao Y."/>
            <person name="Liu J."/>
            <person name="Shao H."/>
            <person name="Ye R."/>
            <person name="Li L."/>
            <person name="Wei W."/>
            <person name="Wang X."/>
            <person name="Wang C."/>
            <person name="Yang T."/>
            <person name="Huo Q."/>
            <person name="Li W."/>
            <person name="Guo W."/>
            <person name="Chen H."/>
            <person name="Zhou L."/>
            <person name="Ni X."/>
            <person name="Tian J."/>
            <person name="Zhou Y."/>
            <person name="Sheng Y."/>
            <person name="Liu T."/>
            <person name="Pan Y."/>
            <person name="Xia L."/>
            <person name="Li J."/>
            <person name="Zhao F."/>
            <person name="Cao W."/>
        </authorList>
    </citation>
    <scope>NUCLEOTIDE SEQUENCE</scope>
    <source>
        <strain evidence="1">Hyas-2018</strain>
    </source>
</reference>
<dbReference type="EMBL" id="CM023490">
    <property type="protein sequence ID" value="KAH6943106.1"/>
    <property type="molecule type" value="Genomic_DNA"/>
</dbReference>
<gene>
    <name evidence="1" type="ORF">HPB50_016010</name>
</gene>
<comment type="caution">
    <text evidence="1">The sequence shown here is derived from an EMBL/GenBank/DDBJ whole genome shotgun (WGS) entry which is preliminary data.</text>
</comment>
<dbReference type="Proteomes" id="UP000821845">
    <property type="component" value="Chromosome 10"/>
</dbReference>
<keyword evidence="2" id="KW-1185">Reference proteome</keyword>
<accession>A0ACB7TA14</accession>
<proteinExistence type="predicted"/>
<evidence type="ECO:0000313" key="2">
    <source>
        <dbReference type="Proteomes" id="UP000821845"/>
    </source>
</evidence>
<name>A0ACB7TA14_HYAAI</name>